<protein>
    <recommendedName>
        <fullName evidence="4">J domain-containing protein</fullName>
    </recommendedName>
</protein>
<accession>A0A9X3CSX9</accession>
<dbReference type="EMBL" id="JAKRRY010000061">
    <property type="protein sequence ID" value="MCW8349092.1"/>
    <property type="molecule type" value="Genomic_DNA"/>
</dbReference>
<sequence length="381" mass="45047">MTEITVPTFSSNSGSDIQANYVSELWKKIEKNELRNEKAERKVDLLFSEYNNVLAPYDKKLGNARCAWVKHLLSFLTAKELKKDTQNRLMQVIEHELSDFYQLPFFYDMDEVHSLSTEYDAYHDKVFRKEKQKALDAACSEFENAMKDMFGEDIDLPHTKIRETLASGNRFDLESLMDSISASFFEHHAEATSEWEQSEDEWHDFEFDYFDSEEDDALNIKEMFRGTQLNKMYKRIASVIHPDKETDPLKKEEKHRLMQTLAAAKRDNDVMTLVRMFTKYVPDAECFLDETTLLRMEHLLEMRIRELNRLHRDIFNNQGFKSIVWKEFSATSKKKTQAKMQEHITMVENSITTLQKRIRKLDSLKQLNKYLKSLSLRSSYL</sequence>
<dbReference type="AlphaFoldDB" id="A0A9X3CSX9"/>
<keyword evidence="1" id="KW-0143">Chaperone</keyword>
<evidence type="ECO:0008006" key="4">
    <source>
        <dbReference type="Google" id="ProtNLM"/>
    </source>
</evidence>
<comment type="caution">
    <text evidence="2">The sequence shown here is derived from an EMBL/GenBank/DDBJ whole genome shotgun (WGS) entry which is preliminary data.</text>
</comment>
<evidence type="ECO:0000313" key="3">
    <source>
        <dbReference type="Proteomes" id="UP001155587"/>
    </source>
</evidence>
<evidence type="ECO:0000313" key="2">
    <source>
        <dbReference type="EMBL" id="MCW8349092.1"/>
    </source>
</evidence>
<reference evidence="2" key="1">
    <citation type="submission" date="2022-02" db="EMBL/GenBank/DDBJ databases">
        <title>Vibrio sp. nov, a new bacterium isolated from seawater.</title>
        <authorList>
            <person name="Yuan Y."/>
        </authorList>
    </citation>
    <scope>NUCLEOTIDE SEQUENCE</scope>
    <source>
        <strain evidence="2">ZSDZ65</strain>
    </source>
</reference>
<dbReference type="SUPFAM" id="SSF46565">
    <property type="entry name" value="Chaperone J-domain"/>
    <property type="match status" value="1"/>
</dbReference>
<keyword evidence="3" id="KW-1185">Reference proteome</keyword>
<evidence type="ECO:0000256" key="1">
    <source>
        <dbReference type="ARBA" id="ARBA00023186"/>
    </source>
</evidence>
<gene>
    <name evidence="2" type="ORF">MD535_24175</name>
</gene>
<name>A0A9X3CSX9_9VIBR</name>
<dbReference type="RefSeq" id="WP_265677739.1">
    <property type="nucleotide sequence ID" value="NZ_JAKRRY010000061.1"/>
</dbReference>
<proteinExistence type="predicted"/>
<dbReference type="Proteomes" id="UP001155587">
    <property type="component" value="Unassembled WGS sequence"/>
</dbReference>
<organism evidence="2 3">
    <name type="scientific">Vibrio qingdaonensis</name>
    <dbReference type="NCBI Taxonomy" id="2829491"/>
    <lineage>
        <taxon>Bacteria</taxon>
        <taxon>Pseudomonadati</taxon>
        <taxon>Pseudomonadota</taxon>
        <taxon>Gammaproteobacteria</taxon>
        <taxon>Vibrionales</taxon>
        <taxon>Vibrionaceae</taxon>
        <taxon>Vibrio</taxon>
    </lineage>
</organism>
<dbReference type="InterPro" id="IPR036869">
    <property type="entry name" value="J_dom_sf"/>
</dbReference>